<dbReference type="InterPro" id="IPR002591">
    <property type="entry name" value="Phosphodiest/P_Trfase"/>
</dbReference>
<accession>A0A1H7J1R9</accession>
<dbReference type="InterPro" id="IPR017850">
    <property type="entry name" value="Alkaline_phosphatase_core_sf"/>
</dbReference>
<dbReference type="EMBL" id="FOAA01000004">
    <property type="protein sequence ID" value="SEK68374.1"/>
    <property type="molecule type" value="Genomic_DNA"/>
</dbReference>
<dbReference type="PANTHER" id="PTHR10151">
    <property type="entry name" value="ECTONUCLEOTIDE PYROPHOSPHATASE/PHOSPHODIESTERASE"/>
    <property type="match status" value="1"/>
</dbReference>
<evidence type="ECO:0000313" key="2">
    <source>
        <dbReference type="Proteomes" id="UP000199256"/>
    </source>
</evidence>
<sequence>MSSAHRDLPSPPDYQGGSLANLMSSLIIGLGGTPSSLPPLRLLPPHEVSAHRHVVLVVVDGLGDEFLKSQPAPFLNAHRRGAIHSVFPTTTATGVTTVLTGDAPAQHGLSGWYVHFRELGAVLAVLPGIPRHGGVGYDRVTLDLKGILNHQAIFDRIPGTSAMAAPEKIARTPYNRLHLGKAGLLPFKRLEDMVERVNKAIRGRTGARYVYAYWSELDSLGHEYGPDSSRTRDHLARVDQALSTLAERLVGTDTLLVVTADHGMVDVCQRLDLSVHPQISRCLALPLCGEPRVAWAYVRQGYHDIFQQRVEAELGHACTLLPSRQLLEQGWFGPGEPHPELEARIGDYALLMHPGWIIHDRIPGQDPHDMVGVHGGLDPREIHIPLARTVC</sequence>
<dbReference type="Pfam" id="PF01663">
    <property type="entry name" value="Phosphodiest"/>
    <property type="match status" value="1"/>
</dbReference>
<dbReference type="STRING" id="1396821.SAMN05444515_10459"/>
<dbReference type="Proteomes" id="UP000199256">
    <property type="component" value="Unassembled WGS sequence"/>
</dbReference>
<reference evidence="2" key="1">
    <citation type="submission" date="2016-10" db="EMBL/GenBank/DDBJ databases">
        <authorList>
            <person name="Varghese N."/>
            <person name="Submissions S."/>
        </authorList>
    </citation>
    <scope>NUCLEOTIDE SEQUENCE [LARGE SCALE GENOMIC DNA]</scope>
    <source>
        <strain evidence="2">DSM 241</strain>
    </source>
</reference>
<proteinExistence type="predicted"/>
<gene>
    <name evidence="1" type="ORF">SAMN05444515_10459</name>
</gene>
<dbReference type="SUPFAM" id="SSF53649">
    <property type="entry name" value="Alkaline phosphatase-like"/>
    <property type="match status" value="1"/>
</dbReference>
<dbReference type="GO" id="GO:0016787">
    <property type="term" value="F:hydrolase activity"/>
    <property type="evidence" value="ECO:0007669"/>
    <property type="project" value="UniProtKB-ARBA"/>
</dbReference>
<dbReference type="OrthoDB" id="502398at2"/>
<name>A0A1H7J1R9_9GAMM</name>
<organism evidence="1 2">
    <name type="scientific">Ectothiorhodospira marina</name>
    <dbReference type="NCBI Taxonomy" id="1396821"/>
    <lineage>
        <taxon>Bacteria</taxon>
        <taxon>Pseudomonadati</taxon>
        <taxon>Pseudomonadota</taxon>
        <taxon>Gammaproteobacteria</taxon>
        <taxon>Chromatiales</taxon>
        <taxon>Ectothiorhodospiraceae</taxon>
        <taxon>Ectothiorhodospira</taxon>
    </lineage>
</organism>
<dbReference type="AlphaFoldDB" id="A0A1H7J1R9"/>
<protein>
    <submittedName>
        <fullName evidence="1">Type I phosphodiesterase / nucleotide pyrophosphatase</fullName>
    </submittedName>
</protein>
<keyword evidence="2" id="KW-1185">Reference proteome</keyword>
<evidence type="ECO:0000313" key="1">
    <source>
        <dbReference type="EMBL" id="SEK68374.1"/>
    </source>
</evidence>
<dbReference type="Gene3D" id="3.40.720.10">
    <property type="entry name" value="Alkaline Phosphatase, subunit A"/>
    <property type="match status" value="1"/>
</dbReference>
<dbReference type="PANTHER" id="PTHR10151:SF120">
    <property type="entry name" value="BIS(5'-ADENOSYL)-TRIPHOSPHATASE"/>
    <property type="match status" value="1"/>
</dbReference>